<dbReference type="NCBIfam" id="TIGR01392">
    <property type="entry name" value="homoserO_Ac_trn"/>
    <property type="match status" value="1"/>
</dbReference>
<evidence type="ECO:0000256" key="1">
    <source>
        <dbReference type="ARBA" id="ARBA00022679"/>
    </source>
</evidence>
<dbReference type="AlphaFoldDB" id="E0TIP1"/>
<dbReference type="GO" id="GO:0004414">
    <property type="term" value="F:homoserine O-acetyltransferase activity"/>
    <property type="evidence" value="ECO:0007669"/>
    <property type="project" value="TreeGrafter"/>
</dbReference>
<comment type="function">
    <text evidence="4">Transfers a succinyl group from succinyl-CoA to L-homoserine, forming succinyl-L-homoserine.</text>
</comment>
<dbReference type="GO" id="GO:0008899">
    <property type="term" value="F:homoserine O-succinyltransferase activity"/>
    <property type="evidence" value="ECO:0007669"/>
    <property type="project" value="UniProtKB-UniRule"/>
</dbReference>
<evidence type="ECO:0000256" key="4">
    <source>
        <dbReference type="HAMAP-Rule" id="MF_00296"/>
    </source>
</evidence>
<dbReference type="Proteomes" id="UP000001303">
    <property type="component" value="Chromosome"/>
</dbReference>
<evidence type="ECO:0000256" key="2">
    <source>
        <dbReference type="ARBA" id="ARBA00023167"/>
    </source>
</evidence>
<organism evidence="7 8">
    <name type="scientific">Zinderia insecticola (strain CARI)</name>
    <dbReference type="NCBI Taxonomy" id="871271"/>
    <lineage>
        <taxon>Bacteria</taxon>
        <taxon>Pseudomonadati</taxon>
        <taxon>Pseudomonadota</taxon>
        <taxon>Betaproteobacteria</taxon>
        <taxon>Burkholderiales</taxon>
        <taxon>Oxalobacteraceae</taxon>
        <taxon>Candidatus Zinderia</taxon>
    </lineage>
</organism>
<comment type="subcellular location">
    <subcellularLocation>
        <location evidence="4">Cytoplasm</location>
    </subcellularLocation>
</comment>
<dbReference type="GO" id="GO:0005737">
    <property type="term" value="C:cytoplasm"/>
    <property type="evidence" value="ECO:0007669"/>
    <property type="project" value="UniProtKB-SubCell"/>
</dbReference>
<dbReference type="GO" id="GO:0009092">
    <property type="term" value="P:homoserine metabolic process"/>
    <property type="evidence" value="ECO:0007669"/>
    <property type="project" value="TreeGrafter"/>
</dbReference>
<evidence type="ECO:0000313" key="8">
    <source>
        <dbReference type="Proteomes" id="UP000001303"/>
    </source>
</evidence>
<sequence>MFKNNKIKSIFFSKNTILNNNKILKKFIIIYRTFGKLNFNKSNIVLICHALNASHNITNENLKFKKKGWWYNMIWYNRSLDIKKFFIIGINNLGSCFGSTGPNNINYIKKKIFGYNFPKLNIEDWVKIQKMLLNKLNLKKISVVLGGSLGGMQAICWSILNYNRLKYCIIVATTIKLSINNIIFNNISKNSILYDTNFYNGNYYKYNIKPNKGLGIARMLGHFSYSSYYIFNKKFNNSLFNINYEIEKYFKYQSKKFIMNFDANTYLIITNILNNINIINNKKFYFKNDKNKICYLLISFTTDIRFPKKENFKIINRKIKNKKIINFINIKCPDGHDSFLSKNFFYIYIVNIFFKIIFKKI</sequence>
<dbReference type="InterPro" id="IPR008220">
    <property type="entry name" value="HAT_MetX-like"/>
</dbReference>
<dbReference type="HAMAP" id="MF_00296">
    <property type="entry name" value="MetX_acyltransf"/>
    <property type="match status" value="1"/>
</dbReference>
<feature type="site" description="Important for acyl-CoA specificity" evidence="4">
    <location>
        <position position="305"/>
    </location>
</feature>
<name>E0TIP1_ZINIC</name>
<dbReference type="HOGENOM" id="CLU_028760_1_2_4"/>
<dbReference type="UniPathway" id="UPA00051">
    <property type="reaction ID" value="UER00075"/>
</dbReference>
<proteinExistence type="inferred from homology"/>
<dbReference type="KEGG" id="zin:ZICARI_042"/>
<dbReference type="Gene3D" id="1.10.1740.110">
    <property type="match status" value="1"/>
</dbReference>
<dbReference type="EC" id="2.3.1.46" evidence="4"/>
<evidence type="ECO:0000256" key="3">
    <source>
        <dbReference type="ARBA" id="ARBA00023315"/>
    </source>
</evidence>
<dbReference type="InterPro" id="IPR029058">
    <property type="entry name" value="AB_hydrolase_fold"/>
</dbReference>
<feature type="active site" evidence="4 5">
    <location>
        <position position="303"/>
    </location>
</feature>
<dbReference type="Gene3D" id="3.40.50.1820">
    <property type="entry name" value="alpha/beta hydrolase"/>
    <property type="match status" value="1"/>
</dbReference>
<dbReference type="GO" id="GO:0009086">
    <property type="term" value="P:methionine biosynthetic process"/>
    <property type="evidence" value="ECO:0007669"/>
    <property type="project" value="UniProtKB-UniRule"/>
</dbReference>
<comment type="similarity">
    <text evidence="4">Belongs to the AB hydrolase superfamily. MetX family.</text>
</comment>
<comment type="subunit">
    <text evidence="4">Homodimer.</text>
</comment>
<evidence type="ECO:0000259" key="6">
    <source>
        <dbReference type="Pfam" id="PF00561"/>
    </source>
</evidence>
<comment type="pathway">
    <text evidence="4">Amino-acid biosynthesis; L-methionine biosynthesis via de novo pathway; O-succinyl-L-homoserine from L-homoserine: step 1/1.</text>
</comment>
<feature type="binding site" evidence="4">
    <location>
        <position position="337"/>
    </location>
    <ligand>
        <name>substrate</name>
    </ligand>
</feature>
<keyword evidence="2 4" id="KW-0486">Methionine biosynthesis</keyword>
<evidence type="ECO:0000313" key="7">
    <source>
        <dbReference type="EMBL" id="ADM89668.1"/>
    </source>
</evidence>
<feature type="binding site" evidence="4">
    <location>
        <position position="218"/>
    </location>
    <ligand>
        <name>substrate</name>
    </ligand>
</feature>
<keyword evidence="8" id="KW-1185">Reference proteome</keyword>
<comment type="caution">
    <text evidence="4">Lacks conserved residue(s) required for the propagation of feature annotation.</text>
</comment>
<dbReference type="Pfam" id="PF00561">
    <property type="entry name" value="Abhydrolase_1"/>
    <property type="match status" value="1"/>
</dbReference>
<dbReference type="STRING" id="871271.ZICARI_042"/>
<feature type="domain" description="AB hydrolase-1" evidence="6">
    <location>
        <begin position="44"/>
        <end position="321"/>
    </location>
</feature>
<reference evidence="7 8" key="1">
    <citation type="journal article" date="2010" name="Genome Biol. Evol.">
        <title>Functional convergence in reduced genomes of bacterial symbionts spanning 200 My of evolution.</title>
        <authorList>
            <person name="McCutcheon J.P."/>
            <person name="Moran N.A."/>
        </authorList>
    </citation>
    <scope>NUCLEOTIDE SEQUENCE [LARGE SCALE GENOMIC DNA]</scope>
    <source>
        <strain evidence="7 8">CARI</strain>
    </source>
</reference>
<evidence type="ECO:0000256" key="5">
    <source>
        <dbReference type="PIRSR" id="PIRSR000443-1"/>
    </source>
</evidence>
<protein>
    <recommendedName>
        <fullName evidence="4">Homoserine O-succinyltransferase</fullName>
        <shortName evidence="4">HST</shortName>
        <ecNumber evidence="4">2.3.1.46</ecNumber>
    </recommendedName>
    <alternativeName>
        <fullName evidence="4">Homoserine transsuccinylase</fullName>
        <shortName evidence="4">HTS</shortName>
    </alternativeName>
</protein>
<dbReference type="EMBL" id="CP002161">
    <property type="protein sequence ID" value="ADM89668.1"/>
    <property type="molecule type" value="Genomic_DNA"/>
</dbReference>
<dbReference type="InterPro" id="IPR000073">
    <property type="entry name" value="AB_hydrolase_1"/>
</dbReference>
<dbReference type="PANTHER" id="PTHR32268">
    <property type="entry name" value="HOMOSERINE O-ACETYLTRANSFERASE"/>
    <property type="match status" value="1"/>
</dbReference>
<keyword evidence="3 4" id="KW-0012">Acyltransferase</keyword>
<gene>
    <name evidence="7" type="primary">metX</name>
    <name evidence="4" type="synonym">metXS</name>
    <name evidence="7" type="ordered locus">ZICARI_042</name>
</gene>
<dbReference type="SUPFAM" id="SSF53474">
    <property type="entry name" value="alpha/beta-Hydrolases"/>
    <property type="match status" value="1"/>
</dbReference>
<keyword evidence="1 4" id="KW-0808">Transferase</keyword>
<comment type="catalytic activity">
    <reaction evidence="4">
        <text>L-homoserine + succinyl-CoA = O-succinyl-L-homoserine + CoA</text>
        <dbReference type="Rhea" id="RHEA:22008"/>
        <dbReference type="ChEBI" id="CHEBI:57287"/>
        <dbReference type="ChEBI" id="CHEBI:57292"/>
        <dbReference type="ChEBI" id="CHEBI:57476"/>
        <dbReference type="ChEBI" id="CHEBI:57661"/>
        <dbReference type="EC" id="2.3.1.46"/>
    </reaction>
</comment>
<feature type="active site" description="Nucleophile" evidence="4 5">
    <location>
        <position position="148"/>
    </location>
</feature>
<dbReference type="NCBIfam" id="NF001209">
    <property type="entry name" value="PRK00175.1"/>
    <property type="match status" value="1"/>
</dbReference>
<dbReference type="PANTHER" id="PTHR32268:SF11">
    <property type="entry name" value="HOMOSERINE O-ACETYLTRANSFERASE"/>
    <property type="match status" value="1"/>
</dbReference>
<dbReference type="PIRSF" id="PIRSF000443">
    <property type="entry name" value="Homoser_Ac_trans"/>
    <property type="match status" value="1"/>
</dbReference>
<keyword evidence="4" id="KW-0963">Cytoplasm</keyword>
<keyword evidence="4" id="KW-0028">Amino-acid biosynthesis</keyword>
<accession>E0TIP1</accession>
<feature type="active site" evidence="4 5">
    <location>
        <position position="336"/>
    </location>
</feature>